<gene>
    <name evidence="1" type="ORF">ACFFV7_45795</name>
</gene>
<accession>A0ABV5IVG6</accession>
<protein>
    <submittedName>
        <fullName evidence="1">Uncharacterized protein</fullName>
    </submittedName>
</protein>
<sequence>MPYAIALVAFACALCVLNLTLTLAVVRRLRDHTGRIDELYAFVDAELADRAR</sequence>
<reference evidence="1 2" key="1">
    <citation type="submission" date="2024-09" db="EMBL/GenBank/DDBJ databases">
        <authorList>
            <person name="Sun Q."/>
            <person name="Mori K."/>
        </authorList>
    </citation>
    <scope>NUCLEOTIDE SEQUENCE [LARGE SCALE GENOMIC DNA]</scope>
    <source>
        <strain evidence="1 2">CCM 3426</strain>
    </source>
</reference>
<proteinExistence type="predicted"/>
<organism evidence="1 2">
    <name type="scientific">Nonomuraea spiralis</name>
    <dbReference type="NCBI Taxonomy" id="46182"/>
    <lineage>
        <taxon>Bacteria</taxon>
        <taxon>Bacillati</taxon>
        <taxon>Actinomycetota</taxon>
        <taxon>Actinomycetes</taxon>
        <taxon>Streptosporangiales</taxon>
        <taxon>Streptosporangiaceae</taxon>
        <taxon>Nonomuraea</taxon>
    </lineage>
</organism>
<name>A0ABV5IVG6_9ACTN</name>
<comment type="caution">
    <text evidence="1">The sequence shown here is derived from an EMBL/GenBank/DDBJ whole genome shotgun (WGS) entry which is preliminary data.</text>
</comment>
<dbReference type="EMBL" id="JBHMEI010000078">
    <property type="protein sequence ID" value="MFB9208564.1"/>
    <property type="molecule type" value="Genomic_DNA"/>
</dbReference>
<evidence type="ECO:0000313" key="1">
    <source>
        <dbReference type="EMBL" id="MFB9208564.1"/>
    </source>
</evidence>
<dbReference type="RefSeq" id="WP_189647609.1">
    <property type="nucleotide sequence ID" value="NZ_BMRC01000005.1"/>
</dbReference>
<keyword evidence="2" id="KW-1185">Reference proteome</keyword>
<dbReference type="Proteomes" id="UP001589647">
    <property type="component" value="Unassembled WGS sequence"/>
</dbReference>
<evidence type="ECO:0000313" key="2">
    <source>
        <dbReference type="Proteomes" id="UP001589647"/>
    </source>
</evidence>